<keyword evidence="1" id="KW-1133">Transmembrane helix</keyword>
<dbReference type="PANTHER" id="PTHR31170">
    <property type="entry name" value="BNAC04G53230D PROTEIN"/>
    <property type="match status" value="1"/>
</dbReference>
<dbReference type="Proteomes" id="UP001428341">
    <property type="component" value="Unassembled WGS sequence"/>
</dbReference>
<keyword evidence="1" id="KW-0472">Membrane</keyword>
<dbReference type="Pfam" id="PF03140">
    <property type="entry name" value="DUF247"/>
    <property type="match status" value="2"/>
</dbReference>
<comment type="caution">
    <text evidence="2">The sequence shown here is derived from an EMBL/GenBank/DDBJ whole genome shotgun (WGS) entry which is preliminary data.</text>
</comment>
<dbReference type="AlphaFoldDB" id="A0AAP0MW40"/>
<reference evidence="2 3" key="1">
    <citation type="submission" date="2024-05" db="EMBL/GenBank/DDBJ databases">
        <title>Haplotype-resolved chromosome-level genome assembly of Huyou (Citrus changshanensis).</title>
        <authorList>
            <person name="Miao C."/>
            <person name="Chen W."/>
            <person name="Wu Y."/>
            <person name="Wang L."/>
            <person name="Zhao S."/>
            <person name="Grierson D."/>
            <person name="Xu C."/>
            <person name="Chen K."/>
        </authorList>
    </citation>
    <scope>NUCLEOTIDE SEQUENCE [LARGE SCALE GENOMIC DNA]</scope>
    <source>
        <strain evidence="2">01-14</strain>
        <tissue evidence="2">Leaf</tissue>
    </source>
</reference>
<dbReference type="InterPro" id="IPR004158">
    <property type="entry name" value="DUF247_pln"/>
</dbReference>
<keyword evidence="1" id="KW-0812">Transmembrane</keyword>
<accession>A0AAP0MW40</accession>
<keyword evidence="3" id="KW-1185">Reference proteome</keyword>
<dbReference type="PANTHER" id="PTHR31170:SF25">
    <property type="entry name" value="BNAA09G04570D PROTEIN"/>
    <property type="match status" value="1"/>
</dbReference>
<evidence type="ECO:0000256" key="1">
    <source>
        <dbReference type="SAM" id="Phobius"/>
    </source>
</evidence>
<protein>
    <submittedName>
        <fullName evidence="2">Uncharacterized protein</fullName>
    </submittedName>
</protein>
<name>A0AAP0MW40_9ROSI</name>
<dbReference type="EMBL" id="JBCGBO010000002">
    <property type="protein sequence ID" value="KAK9220972.1"/>
    <property type="molecule type" value="Genomic_DNA"/>
</dbReference>
<sequence>MAHFLAFIKEKEAKLRNCYAETIHLESDEFVTMILLDSDFLIEFFMRSYRRALIIDDDPIFTQSGLGFLGIDIQDDLYLEENQLPLVILSELLDLAKTATSNGDIYEGISIMTVVHSWFSDHIYLQSIVAEDLIAVQFSKAKHLLDLIILCLHSLQPPPLFDRTERFYRSLLIFEAMHVYPVKYFNDYVIIMSCFLVTPEDADLLIQNGIIGLGDSEKLSIVFRSLIKDCVKRSGFQYAKLVEASQSYRKLPTHGWMATLWQKHLNNPWAIISVVAAVILLLLTITQTVCSIIAL</sequence>
<evidence type="ECO:0000313" key="2">
    <source>
        <dbReference type="EMBL" id="KAK9220972.1"/>
    </source>
</evidence>
<organism evidence="2 3">
    <name type="scientific">Citrus x changshan-huyou</name>
    <dbReference type="NCBI Taxonomy" id="2935761"/>
    <lineage>
        <taxon>Eukaryota</taxon>
        <taxon>Viridiplantae</taxon>
        <taxon>Streptophyta</taxon>
        <taxon>Embryophyta</taxon>
        <taxon>Tracheophyta</taxon>
        <taxon>Spermatophyta</taxon>
        <taxon>Magnoliopsida</taxon>
        <taxon>eudicotyledons</taxon>
        <taxon>Gunneridae</taxon>
        <taxon>Pentapetalae</taxon>
        <taxon>rosids</taxon>
        <taxon>malvids</taxon>
        <taxon>Sapindales</taxon>
        <taxon>Rutaceae</taxon>
        <taxon>Aurantioideae</taxon>
        <taxon>Citrus</taxon>
    </lineage>
</organism>
<evidence type="ECO:0000313" key="3">
    <source>
        <dbReference type="Proteomes" id="UP001428341"/>
    </source>
</evidence>
<proteinExistence type="predicted"/>
<gene>
    <name evidence="2" type="ORF">WN944_009396</name>
</gene>
<feature type="transmembrane region" description="Helical" evidence="1">
    <location>
        <begin position="269"/>
        <end position="294"/>
    </location>
</feature>